<feature type="compositionally biased region" description="Basic and acidic residues" evidence="1">
    <location>
        <begin position="1"/>
        <end position="11"/>
    </location>
</feature>
<evidence type="ECO:0000313" key="3">
    <source>
        <dbReference type="Proteomes" id="UP000318288"/>
    </source>
</evidence>
<reference evidence="2 3" key="1">
    <citation type="submission" date="2019-02" db="EMBL/GenBank/DDBJ databases">
        <title>Deep-cultivation of Planctomycetes and their phenomic and genomic characterization uncovers novel biology.</title>
        <authorList>
            <person name="Wiegand S."/>
            <person name="Jogler M."/>
            <person name="Boedeker C."/>
            <person name="Pinto D."/>
            <person name="Vollmers J."/>
            <person name="Rivas-Marin E."/>
            <person name="Kohn T."/>
            <person name="Peeters S.H."/>
            <person name="Heuer A."/>
            <person name="Rast P."/>
            <person name="Oberbeckmann S."/>
            <person name="Bunk B."/>
            <person name="Jeske O."/>
            <person name="Meyerdierks A."/>
            <person name="Storesund J.E."/>
            <person name="Kallscheuer N."/>
            <person name="Luecker S."/>
            <person name="Lage O.M."/>
            <person name="Pohl T."/>
            <person name="Merkel B.J."/>
            <person name="Hornburger P."/>
            <person name="Mueller R.-W."/>
            <person name="Bruemmer F."/>
            <person name="Labrenz M."/>
            <person name="Spormann A.M."/>
            <person name="Op Den Camp H."/>
            <person name="Overmann J."/>
            <person name="Amann R."/>
            <person name="Jetten M.S.M."/>
            <person name="Mascher T."/>
            <person name="Medema M.H."/>
            <person name="Devos D.P."/>
            <person name="Kaster A.-K."/>
            <person name="Ovreas L."/>
            <person name="Rohde M."/>
            <person name="Galperin M.Y."/>
            <person name="Jogler C."/>
        </authorList>
    </citation>
    <scope>NUCLEOTIDE SEQUENCE [LARGE SCALE GENOMIC DNA]</scope>
    <source>
        <strain evidence="2 3">Poly51</strain>
    </source>
</reference>
<accession>A0A5C6F3I7</accession>
<evidence type="ECO:0000313" key="2">
    <source>
        <dbReference type="EMBL" id="TWU54997.1"/>
    </source>
</evidence>
<dbReference type="RefSeq" id="WP_146459128.1">
    <property type="nucleotide sequence ID" value="NZ_SJPW01000004.1"/>
</dbReference>
<dbReference type="AlphaFoldDB" id="A0A5C6F3I7"/>
<evidence type="ECO:0000256" key="1">
    <source>
        <dbReference type="SAM" id="MobiDB-lite"/>
    </source>
</evidence>
<gene>
    <name evidence="2" type="ORF">Poly51_37460</name>
</gene>
<keyword evidence="3" id="KW-1185">Reference proteome</keyword>
<dbReference type="Proteomes" id="UP000318288">
    <property type="component" value="Unassembled WGS sequence"/>
</dbReference>
<dbReference type="OrthoDB" id="273125at2"/>
<feature type="region of interest" description="Disordered" evidence="1">
    <location>
        <begin position="1"/>
        <end position="30"/>
    </location>
</feature>
<sequence length="252" mass="28408">MSDSEQVKENDFPMSDQSPKFPEPSLNEVISGSAMPPEMLRDFFAISRLETAGLAQVVQSLGNLDGLGNQSALEHLILKALGADTNKDVAKSIRRTINSLRSSNLPKVLDSLDKWVDSDRKEREQFFSPENLTRLRENLNVLITENSYGKLIRKAERLLRDVGNEFRDVKFVCDLRPVFDDSKEHVDAFVILTHLRIHYVTQGGDNSAFELALTEDELTRLRDDIGTALEKVSVLKSIKKNLVVPNPNQEET</sequence>
<evidence type="ECO:0008006" key="4">
    <source>
        <dbReference type="Google" id="ProtNLM"/>
    </source>
</evidence>
<name>A0A5C6F3I7_9BACT</name>
<proteinExistence type="predicted"/>
<dbReference type="EMBL" id="SJPW01000004">
    <property type="protein sequence ID" value="TWU54997.1"/>
    <property type="molecule type" value="Genomic_DNA"/>
</dbReference>
<organism evidence="2 3">
    <name type="scientific">Rubripirellula tenax</name>
    <dbReference type="NCBI Taxonomy" id="2528015"/>
    <lineage>
        <taxon>Bacteria</taxon>
        <taxon>Pseudomonadati</taxon>
        <taxon>Planctomycetota</taxon>
        <taxon>Planctomycetia</taxon>
        <taxon>Pirellulales</taxon>
        <taxon>Pirellulaceae</taxon>
        <taxon>Rubripirellula</taxon>
    </lineage>
</organism>
<protein>
    <recommendedName>
        <fullName evidence="4">COMM domain-containing protein</fullName>
    </recommendedName>
</protein>
<comment type="caution">
    <text evidence="2">The sequence shown here is derived from an EMBL/GenBank/DDBJ whole genome shotgun (WGS) entry which is preliminary data.</text>
</comment>